<dbReference type="InterPro" id="IPR049943">
    <property type="entry name" value="Ser_HO-MeTrfase-like"/>
</dbReference>
<evidence type="ECO:0000256" key="1">
    <source>
        <dbReference type="ARBA" id="ARBA00001933"/>
    </source>
</evidence>
<evidence type="ECO:0000259" key="3">
    <source>
        <dbReference type="Pfam" id="PF00464"/>
    </source>
</evidence>
<dbReference type="AlphaFoldDB" id="A0A2P4YHD1"/>
<dbReference type="Proteomes" id="UP000237271">
    <property type="component" value="Unassembled WGS sequence"/>
</dbReference>
<dbReference type="CDD" id="cd02440">
    <property type="entry name" value="AdoMet_MTases"/>
    <property type="match status" value="1"/>
</dbReference>
<comment type="cofactor">
    <cofactor evidence="1">
        <name>pyridoxal 5'-phosphate</name>
        <dbReference type="ChEBI" id="CHEBI:597326"/>
    </cofactor>
</comment>
<evidence type="ECO:0000313" key="4">
    <source>
        <dbReference type="EMBL" id="POM77220.1"/>
    </source>
</evidence>
<dbReference type="GO" id="GO:0005739">
    <property type="term" value="C:mitochondrion"/>
    <property type="evidence" value="ECO:0007669"/>
    <property type="project" value="TreeGrafter"/>
</dbReference>
<dbReference type="GO" id="GO:0035999">
    <property type="term" value="P:tetrahydrofolate interconversion"/>
    <property type="evidence" value="ECO:0007669"/>
    <property type="project" value="UniProtKB-UniPathway"/>
</dbReference>
<dbReference type="SUPFAM" id="SSF53383">
    <property type="entry name" value="PLP-dependent transferases"/>
    <property type="match status" value="1"/>
</dbReference>
<evidence type="ECO:0000256" key="2">
    <source>
        <dbReference type="ARBA" id="ARBA00022898"/>
    </source>
</evidence>
<dbReference type="GO" id="GO:0030170">
    <property type="term" value="F:pyridoxal phosphate binding"/>
    <property type="evidence" value="ECO:0007669"/>
    <property type="project" value="TreeGrafter"/>
</dbReference>
<gene>
    <name evidence="4" type="ORF">PHPALM_5427</name>
</gene>
<dbReference type="EMBL" id="NCKW01002821">
    <property type="protein sequence ID" value="POM77220.1"/>
    <property type="molecule type" value="Genomic_DNA"/>
</dbReference>
<dbReference type="Pfam" id="PF10294">
    <property type="entry name" value="Methyltransf_16"/>
    <property type="match status" value="1"/>
</dbReference>
<dbReference type="SUPFAM" id="SSF53335">
    <property type="entry name" value="S-adenosyl-L-methionine-dependent methyltransferases"/>
    <property type="match status" value="1"/>
</dbReference>
<feature type="domain" description="Serine hydroxymethyltransferase-like" evidence="3">
    <location>
        <begin position="246"/>
        <end position="514"/>
    </location>
</feature>
<proteinExistence type="predicted"/>
<dbReference type="InterPro" id="IPR029063">
    <property type="entry name" value="SAM-dependent_MTases_sf"/>
</dbReference>
<name>A0A2P4YHD1_9STRA</name>
<dbReference type="InterPro" id="IPR039429">
    <property type="entry name" value="SHMT-like_dom"/>
</dbReference>
<reference evidence="4 5" key="1">
    <citation type="journal article" date="2017" name="Genome Biol. Evol.">
        <title>Phytophthora megakarya and P. palmivora, closely related causal agents of cacao black pod rot, underwent increases in genome sizes and gene numbers by different mechanisms.</title>
        <authorList>
            <person name="Ali S.S."/>
            <person name="Shao J."/>
            <person name="Lary D.J."/>
            <person name="Kronmiller B."/>
            <person name="Shen D."/>
            <person name="Strem M.D."/>
            <person name="Amoako-Attah I."/>
            <person name="Akrofi A.Y."/>
            <person name="Begoude B.A."/>
            <person name="Ten Hoopen G.M."/>
            <person name="Coulibaly K."/>
            <person name="Kebe B.I."/>
            <person name="Melnick R.L."/>
            <person name="Guiltinan M.J."/>
            <person name="Tyler B.M."/>
            <person name="Meinhardt L.W."/>
            <person name="Bailey B.A."/>
        </authorList>
    </citation>
    <scope>NUCLEOTIDE SEQUENCE [LARGE SCALE GENOMIC DNA]</scope>
    <source>
        <strain evidence="5">sbr112.9</strain>
    </source>
</reference>
<dbReference type="GO" id="GO:0004372">
    <property type="term" value="F:glycine hydroxymethyltransferase activity"/>
    <property type="evidence" value="ECO:0007669"/>
    <property type="project" value="TreeGrafter"/>
</dbReference>
<dbReference type="Gene3D" id="3.40.50.150">
    <property type="entry name" value="Vaccinia Virus protein VP39"/>
    <property type="match status" value="1"/>
</dbReference>
<dbReference type="InterPro" id="IPR019410">
    <property type="entry name" value="Methyltransf_16"/>
</dbReference>
<dbReference type="GO" id="GO:0019264">
    <property type="term" value="P:glycine biosynthetic process from serine"/>
    <property type="evidence" value="ECO:0007669"/>
    <property type="project" value="TreeGrafter"/>
</dbReference>
<dbReference type="OrthoDB" id="407325at2759"/>
<comment type="caution">
    <text evidence="4">The sequence shown here is derived from an EMBL/GenBank/DDBJ whole genome shotgun (WGS) entry which is preliminary data.</text>
</comment>
<dbReference type="PANTHER" id="PTHR11680:SF28">
    <property type="entry name" value="SERINE HYDROXYMETHYLTRANSFERASE, MITOCHONDRIAL"/>
    <property type="match status" value="1"/>
</dbReference>
<dbReference type="Pfam" id="PF00464">
    <property type="entry name" value="SHMT"/>
    <property type="match status" value="1"/>
</dbReference>
<dbReference type="UniPathway" id="UPA00193"/>
<keyword evidence="2" id="KW-0663">Pyridoxal phosphate</keyword>
<keyword evidence="5" id="KW-1185">Reference proteome</keyword>
<accession>A0A2P4YHD1</accession>
<sequence>MRYHREYLVSTWLRIGNSGKGTGLTTWDGSVVLAKYLEHQRRSDIAGSRVVELGAGTGLVGISAALLGARQVILTDLDYVVDNLARNAAETMKLAASTGRPVESDVSTRVLDWFNPPTDLGNIDLLLASDVVWVEELIPPLVATFDTMLRHSNVKTRILMSYQKRSIMSDRLLFSELERHNLIKTRIPATSLHPQFSTDRIDVWEIERGDVMLGFLRAPARRAAHLSRRHASSESLQWAAAMNKPLAESDPQLFEIIEREKQRQRDCISLIASENCTSVAVLDALGSVMSNKYSEGYPGQRYYGGNQIIDQAEELCRARALEAFNLDPEQWGVNVQSLSGSPANFQVYTALLAPHDRIMALDLPHGGHLSHGYQLGRKKISATSIFFESMPYPAEESTGLIDYDGLEKTAALFRPKLIVAGTSAYSRHIDYARMRDICDQQDAVLLPIDAGYTKLNAAGVSPAARVFFSSLNNRTFKSLRGPRGAMIFYRKGVHHVDKKSGKEVMYDLQQKIDF</sequence>
<evidence type="ECO:0000313" key="5">
    <source>
        <dbReference type="Proteomes" id="UP000237271"/>
    </source>
</evidence>
<protein>
    <submittedName>
        <fullName evidence="4">Serine hydroxymethyltransferase, mitochondrial</fullName>
    </submittedName>
</protein>
<dbReference type="InterPro" id="IPR015424">
    <property type="entry name" value="PyrdxlP-dep_Trfase"/>
</dbReference>
<dbReference type="InterPro" id="IPR015421">
    <property type="entry name" value="PyrdxlP-dep_Trfase_major"/>
</dbReference>
<organism evidence="4 5">
    <name type="scientific">Phytophthora palmivora</name>
    <dbReference type="NCBI Taxonomy" id="4796"/>
    <lineage>
        <taxon>Eukaryota</taxon>
        <taxon>Sar</taxon>
        <taxon>Stramenopiles</taxon>
        <taxon>Oomycota</taxon>
        <taxon>Peronosporomycetes</taxon>
        <taxon>Peronosporales</taxon>
        <taxon>Peronosporaceae</taxon>
        <taxon>Phytophthora</taxon>
    </lineage>
</organism>
<dbReference type="Gene3D" id="3.40.640.10">
    <property type="entry name" value="Type I PLP-dependent aspartate aminotransferase-like (Major domain)"/>
    <property type="match status" value="1"/>
</dbReference>
<dbReference type="PANTHER" id="PTHR11680">
    <property type="entry name" value="SERINE HYDROXYMETHYLTRANSFERASE"/>
    <property type="match status" value="1"/>
</dbReference>
<feature type="non-terminal residue" evidence="4">
    <location>
        <position position="514"/>
    </location>
</feature>